<proteinExistence type="predicted"/>
<keyword evidence="2" id="KW-1185">Reference proteome</keyword>
<name>A0A2J6R171_HYAVF</name>
<reference evidence="1 2" key="1">
    <citation type="submission" date="2016-04" db="EMBL/GenBank/DDBJ databases">
        <title>A degradative enzymes factory behind the ericoid mycorrhizal symbiosis.</title>
        <authorList>
            <consortium name="DOE Joint Genome Institute"/>
            <person name="Martino E."/>
            <person name="Morin E."/>
            <person name="Grelet G."/>
            <person name="Kuo A."/>
            <person name="Kohler A."/>
            <person name="Daghino S."/>
            <person name="Barry K."/>
            <person name="Choi C."/>
            <person name="Cichocki N."/>
            <person name="Clum A."/>
            <person name="Copeland A."/>
            <person name="Hainaut M."/>
            <person name="Haridas S."/>
            <person name="Labutti K."/>
            <person name="Lindquist E."/>
            <person name="Lipzen A."/>
            <person name="Khouja H.-R."/>
            <person name="Murat C."/>
            <person name="Ohm R."/>
            <person name="Olson A."/>
            <person name="Spatafora J."/>
            <person name="Veneault-Fourrey C."/>
            <person name="Henrissat B."/>
            <person name="Grigoriev I."/>
            <person name="Martin F."/>
            <person name="Perotto S."/>
        </authorList>
    </citation>
    <scope>NUCLEOTIDE SEQUENCE [LARGE SCALE GENOMIC DNA]</scope>
    <source>
        <strain evidence="1 2">F</strain>
    </source>
</reference>
<organism evidence="1 2">
    <name type="scientific">Hyaloscypha variabilis (strain UAMH 11265 / GT02V1 / F)</name>
    <name type="common">Meliniomyces variabilis</name>
    <dbReference type="NCBI Taxonomy" id="1149755"/>
    <lineage>
        <taxon>Eukaryota</taxon>
        <taxon>Fungi</taxon>
        <taxon>Dikarya</taxon>
        <taxon>Ascomycota</taxon>
        <taxon>Pezizomycotina</taxon>
        <taxon>Leotiomycetes</taxon>
        <taxon>Helotiales</taxon>
        <taxon>Hyaloscyphaceae</taxon>
        <taxon>Hyaloscypha</taxon>
        <taxon>Hyaloscypha variabilis</taxon>
    </lineage>
</organism>
<evidence type="ECO:0000313" key="1">
    <source>
        <dbReference type="EMBL" id="PMD32268.1"/>
    </source>
</evidence>
<dbReference type="Proteomes" id="UP000235786">
    <property type="component" value="Unassembled WGS sequence"/>
</dbReference>
<dbReference type="AlphaFoldDB" id="A0A2J6R171"/>
<accession>A0A2J6R171</accession>
<dbReference type="EMBL" id="KZ613959">
    <property type="protein sequence ID" value="PMD32268.1"/>
    <property type="molecule type" value="Genomic_DNA"/>
</dbReference>
<protein>
    <submittedName>
        <fullName evidence="1">Uncharacterized protein</fullName>
    </submittedName>
</protein>
<sequence length="132" mass="13032">MRAPAPAAASAAAGTATNLQTFTGALGGIAADPITQTGNAKTPFAVDGDTFTDFATAATRSCNNQHNSCAQAANAGDNKSLTVGQCDTQQTNCEAAAASAASAAPAVSSTTTSSAEPTLKSADADFFYFCDP</sequence>
<dbReference type="STRING" id="1149755.A0A2J6R171"/>
<dbReference type="OrthoDB" id="2507450at2759"/>
<evidence type="ECO:0000313" key="2">
    <source>
        <dbReference type="Proteomes" id="UP000235786"/>
    </source>
</evidence>
<gene>
    <name evidence="1" type="ORF">L207DRAFT_590562</name>
</gene>